<gene>
    <name evidence="1" type="ORF">K2173_012918</name>
</gene>
<dbReference type="Proteomes" id="UP001159364">
    <property type="component" value="Unassembled WGS sequence"/>
</dbReference>
<dbReference type="InterPro" id="IPR039172">
    <property type="entry name" value="PTD"/>
</dbReference>
<accession>A0AAV8S524</accession>
<proteinExistence type="predicted"/>
<evidence type="ECO:0000313" key="2">
    <source>
        <dbReference type="Proteomes" id="UP001159364"/>
    </source>
</evidence>
<dbReference type="PANTHER" id="PTHR37394:SF1">
    <property type="entry name" value="PROTEIN PARTING DANCERS"/>
    <property type="match status" value="1"/>
</dbReference>
<protein>
    <submittedName>
        <fullName evidence="1">Uncharacterized protein</fullName>
    </submittedName>
</protein>
<name>A0AAV8S524_9ROSI</name>
<dbReference type="Pfam" id="PF14520">
    <property type="entry name" value="HHH_5"/>
    <property type="match status" value="1"/>
</dbReference>
<organism evidence="1 2">
    <name type="scientific">Erythroxylum novogranatense</name>
    <dbReference type="NCBI Taxonomy" id="1862640"/>
    <lineage>
        <taxon>Eukaryota</taxon>
        <taxon>Viridiplantae</taxon>
        <taxon>Streptophyta</taxon>
        <taxon>Embryophyta</taxon>
        <taxon>Tracheophyta</taxon>
        <taxon>Spermatophyta</taxon>
        <taxon>Magnoliopsida</taxon>
        <taxon>eudicotyledons</taxon>
        <taxon>Gunneridae</taxon>
        <taxon>Pentapetalae</taxon>
        <taxon>rosids</taxon>
        <taxon>fabids</taxon>
        <taxon>Malpighiales</taxon>
        <taxon>Erythroxylaceae</taxon>
        <taxon>Erythroxylum</taxon>
    </lineage>
</organism>
<dbReference type="PANTHER" id="PTHR37394">
    <property type="entry name" value="PROTEIN PARTING DANCERS"/>
    <property type="match status" value="1"/>
</dbReference>
<dbReference type="SUPFAM" id="SSF47781">
    <property type="entry name" value="RuvA domain 2-like"/>
    <property type="match status" value="1"/>
</dbReference>
<keyword evidence="2" id="KW-1185">Reference proteome</keyword>
<dbReference type="InterPro" id="IPR010994">
    <property type="entry name" value="RuvA_2-like"/>
</dbReference>
<sequence>MANSKSSQRNVPNPLCFISICLHTSFINFISSFLAANSFRLNFVPIAPDCIFNCGGSSVAFIFVTKWDCANPIPIFTSKGQFANLCVVVSLGMEIGRPTFVSVQVLEIGFEKIVNIAHARGECKRRGVVSRLKGERKQALQGMDVFQRVITSMPGVNNYDAVALNQAIGSIEAIAKAGKESILENTDLSADKAETITRLFRDPKLYLSPKFN</sequence>
<dbReference type="GO" id="GO:0000712">
    <property type="term" value="P:resolution of meiotic recombination intermediates"/>
    <property type="evidence" value="ECO:0007669"/>
    <property type="project" value="InterPro"/>
</dbReference>
<reference evidence="1 2" key="1">
    <citation type="submission" date="2021-09" db="EMBL/GenBank/DDBJ databases">
        <title>Genomic insights and catalytic innovation underlie evolution of tropane alkaloids biosynthesis.</title>
        <authorList>
            <person name="Wang Y.-J."/>
            <person name="Tian T."/>
            <person name="Huang J.-P."/>
            <person name="Huang S.-X."/>
        </authorList>
    </citation>
    <scope>NUCLEOTIDE SEQUENCE [LARGE SCALE GENOMIC DNA]</scope>
    <source>
        <strain evidence="1">KIB-2018</strain>
        <tissue evidence="1">Leaf</tissue>
    </source>
</reference>
<dbReference type="EMBL" id="JAIWQS010000208">
    <property type="protein sequence ID" value="KAJ8747267.1"/>
    <property type="molecule type" value="Genomic_DNA"/>
</dbReference>
<evidence type="ECO:0000313" key="1">
    <source>
        <dbReference type="EMBL" id="KAJ8747267.1"/>
    </source>
</evidence>
<dbReference type="Gene3D" id="1.10.150.20">
    <property type="entry name" value="5' to 3' exonuclease, C-terminal subdomain"/>
    <property type="match status" value="1"/>
</dbReference>
<dbReference type="AlphaFoldDB" id="A0AAV8S524"/>
<comment type="caution">
    <text evidence="1">The sequence shown here is derived from an EMBL/GenBank/DDBJ whole genome shotgun (WGS) entry which is preliminary data.</text>
</comment>